<sequence>MIFLYIQAYQPILDAPNSLLIGVELLNSQYIVWTLPFLSNTAMSDQRAHKVRKESDSGDLLRNRGYRLHQHSPESAPTFFTAQQRISASSTLAMLAL</sequence>
<dbReference type="Proteomes" id="UP001152484">
    <property type="component" value="Unassembled WGS sequence"/>
</dbReference>
<accession>A0A9P0YTB9</accession>
<gene>
    <name evidence="1" type="ORF">CEURO_LOCUS5280</name>
</gene>
<dbReference type="AlphaFoldDB" id="A0A9P0YTB9"/>
<dbReference type="EMBL" id="CAMAPE010000009">
    <property type="protein sequence ID" value="CAH9074710.1"/>
    <property type="molecule type" value="Genomic_DNA"/>
</dbReference>
<reference evidence="1" key="1">
    <citation type="submission" date="2022-07" db="EMBL/GenBank/DDBJ databases">
        <authorList>
            <person name="Macas J."/>
            <person name="Novak P."/>
            <person name="Neumann P."/>
        </authorList>
    </citation>
    <scope>NUCLEOTIDE SEQUENCE</scope>
</reference>
<protein>
    <submittedName>
        <fullName evidence="1">Uncharacterized protein</fullName>
    </submittedName>
</protein>
<proteinExistence type="predicted"/>
<organism evidence="1 2">
    <name type="scientific">Cuscuta europaea</name>
    <name type="common">European dodder</name>
    <dbReference type="NCBI Taxonomy" id="41803"/>
    <lineage>
        <taxon>Eukaryota</taxon>
        <taxon>Viridiplantae</taxon>
        <taxon>Streptophyta</taxon>
        <taxon>Embryophyta</taxon>
        <taxon>Tracheophyta</taxon>
        <taxon>Spermatophyta</taxon>
        <taxon>Magnoliopsida</taxon>
        <taxon>eudicotyledons</taxon>
        <taxon>Gunneridae</taxon>
        <taxon>Pentapetalae</taxon>
        <taxon>asterids</taxon>
        <taxon>lamiids</taxon>
        <taxon>Solanales</taxon>
        <taxon>Convolvulaceae</taxon>
        <taxon>Cuscuteae</taxon>
        <taxon>Cuscuta</taxon>
        <taxon>Cuscuta subgen. Cuscuta</taxon>
    </lineage>
</organism>
<evidence type="ECO:0000313" key="2">
    <source>
        <dbReference type="Proteomes" id="UP001152484"/>
    </source>
</evidence>
<comment type="caution">
    <text evidence="1">The sequence shown here is derived from an EMBL/GenBank/DDBJ whole genome shotgun (WGS) entry which is preliminary data.</text>
</comment>
<name>A0A9P0YTB9_CUSEU</name>
<evidence type="ECO:0000313" key="1">
    <source>
        <dbReference type="EMBL" id="CAH9074710.1"/>
    </source>
</evidence>
<keyword evidence="2" id="KW-1185">Reference proteome</keyword>